<feature type="region of interest" description="Disordered" evidence="1">
    <location>
        <begin position="46"/>
        <end position="81"/>
    </location>
</feature>
<evidence type="ECO:0000313" key="3">
    <source>
        <dbReference type="Proteomes" id="UP000735302"/>
    </source>
</evidence>
<dbReference type="AlphaFoldDB" id="A0AAV4B5D3"/>
<gene>
    <name evidence="2" type="ORF">PoB_004134500</name>
</gene>
<protein>
    <submittedName>
        <fullName evidence="2">Uncharacterized protein</fullName>
    </submittedName>
</protein>
<accession>A0AAV4B5D3</accession>
<feature type="region of interest" description="Disordered" evidence="1">
    <location>
        <begin position="1"/>
        <end position="20"/>
    </location>
</feature>
<evidence type="ECO:0000313" key="2">
    <source>
        <dbReference type="EMBL" id="GFO14840.1"/>
    </source>
</evidence>
<organism evidence="2 3">
    <name type="scientific">Plakobranchus ocellatus</name>
    <dbReference type="NCBI Taxonomy" id="259542"/>
    <lineage>
        <taxon>Eukaryota</taxon>
        <taxon>Metazoa</taxon>
        <taxon>Spiralia</taxon>
        <taxon>Lophotrochozoa</taxon>
        <taxon>Mollusca</taxon>
        <taxon>Gastropoda</taxon>
        <taxon>Heterobranchia</taxon>
        <taxon>Euthyneura</taxon>
        <taxon>Panpulmonata</taxon>
        <taxon>Sacoglossa</taxon>
        <taxon>Placobranchoidea</taxon>
        <taxon>Plakobranchidae</taxon>
        <taxon>Plakobranchus</taxon>
    </lineage>
</organism>
<proteinExistence type="predicted"/>
<reference evidence="2 3" key="1">
    <citation type="journal article" date="2021" name="Elife">
        <title>Chloroplast acquisition without the gene transfer in kleptoplastic sea slugs, Plakobranchus ocellatus.</title>
        <authorList>
            <person name="Maeda T."/>
            <person name="Takahashi S."/>
            <person name="Yoshida T."/>
            <person name="Shimamura S."/>
            <person name="Takaki Y."/>
            <person name="Nagai Y."/>
            <person name="Toyoda A."/>
            <person name="Suzuki Y."/>
            <person name="Arimoto A."/>
            <person name="Ishii H."/>
            <person name="Satoh N."/>
            <person name="Nishiyama T."/>
            <person name="Hasebe M."/>
            <person name="Maruyama T."/>
            <person name="Minagawa J."/>
            <person name="Obokata J."/>
            <person name="Shigenobu S."/>
        </authorList>
    </citation>
    <scope>NUCLEOTIDE SEQUENCE [LARGE SCALE GENOMIC DNA]</scope>
</reference>
<feature type="compositionally biased region" description="Polar residues" evidence="1">
    <location>
        <begin position="46"/>
        <end position="58"/>
    </location>
</feature>
<comment type="caution">
    <text evidence="2">The sequence shown here is derived from an EMBL/GenBank/DDBJ whole genome shotgun (WGS) entry which is preliminary data.</text>
</comment>
<sequence>MQSLPVKKSDEFNPTDSGRSLDSFSAALKVSGTSATLLNKGSSINTFAENSADSGSSKPKQKWARIQAPESSRHPQYSQKTRSSFVLLPKLKDGFVRVYTFSHGPRITMGRLLGVPQSPHMDAHLKKQKTTTKKCKQYLFGETEYLRE</sequence>
<evidence type="ECO:0000256" key="1">
    <source>
        <dbReference type="SAM" id="MobiDB-lite"/>
    </source>
</evidence>
<dbReference type="Proteomes" id="UP000735302">
    <property type="component" value="Unassembled WGS sequence"/>
</dbReference>
<name>A0AAV4B5D3_9GAST</name>
<keyword evidence="3" id="KW-1185">Reference proteome</keyword>
<dbReference type="EMBL" id="BLXT01004580">
    <property type="protein sequence ID" value="GFO14840.1"/>
    <property type="molecule type" value="Genomic_DNA"/>
</dbReference>